<dbReference type="RefSeq" id="WP_284231275.1">
    <property type="nucleotide sequence ID" value="NZ_BSUL01000001.1"/>
</dbReference>
<dbReference type="EMBL" id="BSUL01000001">
    <property type="protein sequence ID" value="GMA28068.1"/>
    <property type="molecule type" value="Genomic_DNA"/>
</dbReference>
<name>A0AA37UC91_9MICO</name>
<gene>
    <name evidence="1" type="ORF">GCM10025874_13210</name>
</gene>
<protein>
    <submittedName>
        <fullName evidence="1">Uncharacterized protein</fullName>
    </submittedName>
</protein>
<dbReference type="Proteomes" id="UP001157160">
    <property type="component" value="Unassembled WGS sequence"/>
</dbReference>
<organism evidence="1 2">
    <name type="scientific">Arenivirga flava</name>
    <dbReference type="NCBI Taxonomy" id="1930060"/>
    <lineage>
        <taxon>Bacteria</taxon>
        <taxon>Bacillati</taxon>
        <taxon>Actinomycetota</taxon>
        <taxon>Actinomycetes</taxon>
        <taxon>Micrococcales</taxon>
        <taxon>Microbacteriaceae</taxon>
        <taxon>Arenivirga</taxon>
    </lineage>
</organism>
<dbReference type="SUPFAM" id="SSF110296">
    <property type="entry name" value="Oligoxyloglucan reducing end-specific cellobiohydrolase"/>
    <property type="match status" value="1"/>
</dbReference>
<comment type="caution">
    <text evidence="1">The sequence shown here is derived from an EMBL/GenBank/DDBJ whole genome shotgun (WGS) entry which is preliminary data.</text>
</comment>
<reference evidence="1 2" key="1">
    <citation type="journal article" date="2014" name="Int. J. Syst. Evol. Microbiol.">
        <title>Complete genome sequence of Corynebacterium casei LMG S-19264T (=DSM 44701T), isolated from a smear-ripened cheese.</title>
        <authorList>
            <consortium name="US DOE Joint Genome Institute (JGI-PGF)"/>
            <person name="Walter F."/>
            <person name="Albersmeier A."/>
            <person name="Kalinowski J."/>
            <person name="Ruckert C."/>
        </authorList>
    </citation>
    <scope>NUCLEOTIDE SEQUENCE [LARGE SCALE GENOMIC DNA]</scope>
    <source>
        <strain evidence="1 2">NBRC 112289</strain>
    </source>
</reference>
<evidence type="ECO:0000313" key="2">
    <source>
        <dbReference type="Proteomes" id="UP001157160"/>
    </source>
</evidence>
<proteinExistence type="predicted"/>
<accession>A0AA37UC91</accession>
<keyword evidence="2" id="KW-1185">Reference proteome</keyword>
<evidence type="ECO:0000313" key="1">
    <source>
        <dbReference type="EMBL" id="GMA28068.1"/>
    </source>
</evidence>
<sequence>MLRALTVVDEQVAWRAERGTCDTQAVIEVTSDGGATWTPTQPVTTEGREVLWLWAQDESYAQAAVSAGGDCEWTGIRTFTSGDFWNLSPDALGEAAFIAPNGALITPSGVTAPCDTPVDVAERGDALAVLCADGTVHESIDGAGWTQATVPGALAIAEADTGYALAVQRLEGCDGIALVSLSADALTSGGTPSEARSCLTGAVDPTSTALASSSDAVSLWSGTQYSVAPLETVLP</sequence>
<dbReference type="AlphaFoldDB" id="A0AA37UC91"/>